<dbReference type="RefSeq" id="WP_275773063.1">
    <property type="nucleotide sequence ID" value="NZ_BAABDE010000025.1"/>
</dbReference>
<proteinExistence type="predicted"/>
<reference evidence="2" key="1">
    <citation type="journal article" date="2019" name="Int. J. Syst. Evol. Microbiol.">
        <title>The Global Catalogue of Microorganisms (GCM) 10K type strain sequencing project: providing services to taxonomists for standard genome sequencing and annotation.</title>
        <authorList>
            <consortium name="The Broad Institute Genomics Platform"/>
            <consortium name="The Broad Institute Genome Sequencing Center for Infectious Disease"/>
            <person name="Wu L."/>
            <person name="Ma J."/>
        </authorList>
    </citation>
    <scope>NUCLEOTIDE SEQUENCE [LARGE SCALE GENOMIC DNA]</scope>
    <source>
        <strain evidence="2">JCM 17138</strain>
    </source>
</reference>
<organism evidence="1 2">
    <name type="scientific">Streptomyces coacervatus</name>
    <dbReference type="NCBI Taxonomy" id="647381"/>
    <lineage>
        <taxon>Bacteria</taxon>
        <taxon>Bacillati</taxon>
        <taxon>Actinomycetota</taxon>
        <taxon>Actinomycetes</taxon>
        <taxon>Kitasatosporales</taxon>
        <taxon>Streptomycetaceae</taxon>
        <taxon>Streptomyces</taxon>
    </lineage>
</organism>
<protein>
    <submittedName>
        <fullName evidence="1">Uncharacterized protein</fullName>
    </submittedName>
</protein>
<comment type="caution">
    <text evidence="1">The sequence shown here is derived from an EMBL/GenBank/DDBJ whole genome shotgun (WGS) entry which is preliminary data.</text>
</comment>
<sequence length="183" mass="20189">MSDSPTLWCGSTLVVFDGPRRLIWRAAAADQWSLAGLWPSARQAAQVTDHLDSGGAVLVLVEQEQTTVPMYAEEAARVPEALAAEVVVDGELAEIRVPALDWLPEPLRERGRQFLRDTACFISKQPDLLLPHLLVEEPGRAPCNLRFARLRTPRPFNNDRLRSATEHLFASAEEALAVLEAAS</sequence>
<accession>A0ABP7IR46</accession>
<evidence type="ECO:0000313" key="2">
    <source>
        <dbReference type="Proteomes" id="UP001501009"/>
    </source>
</evidence>
<dbReference type="Proteomes" id="UP001501009">
    <property type="component" value="Unassembled WGS sequence"/>
</dbReference>
<name>A0ABP7IR46_9ACTN</name>
<gene>
    <name evidence="1" type="ORF">GCM10022403_067630</name>
</gene>
<evidence type="ECO:0000313" key="1">
    <source>
        <dbReference type="EMBL" id="GAA3824690.1"/>
    </source>
</evidence>
<dbReference type="EMBL" id="BAABDE010000025">
    <property type="protein sequence ID" value="GAA3824690.1"/>
    <property type="molecule type" value="Genomic_DNA"/>
</dbReference>
<keyword evidence="2" id="KW-1185">Reference proteome</keyword>